<keyword evidence="3" id="KW-0732">Signal</keyword>
<keyword evidence="1" id="KW-0175">Coiled coil</keyword>
<accession>A0ABT9ZW68</accession>
<reference evidence="4 5" key="1">
    <citation type="submission" date="2023-07" db="EMBL/GenBank/DDBJ databases">
        <title>Genomic Encyclopedia of Type Strains, Phase IV (KMG-IV): sequencing the most valuable type-strain genomes for metagenomic binning, comparative biology and taxonomic classification.</title>
        <authorList>
            <person name="Goeker M."/>
        </authorList>
    </citation>
    <scope>NUCLEOTIDE SEQUENCE [LARGE SCALE GENOMIC DNA]</scope>
    <source>
        <strain evidence="4 5">DSM 9768</strain>
    </source>
</reference>
<feature type="compositionally biased region" description="Basic and acidic residues" evidence="2">
    <location>
        <begin position="158"/>
        <end position="194"/>
    </location>
</feature>
<feature type="compositionally biased region" description="Basic and acidic residues" evidence="2">
    <location>
        <begin position="203"/>
        <end position="214"/>
    </location>
</feature>
<proteinExistence type="predicted"/>
<dbReference type="EMBL" id="JAUSUG010000011">
    <property type="protein sequence ID" value="MDQ0255479.1"/>
    <property type="molecule type" value="Genomic_DNA"/>
</dbReference>
<feature type="chain" id="PRO_5045290838" evidence="3">
    <location>
        <begin position="24"/>
        <end position="369"/>
    </location>
</feature>
<keyword evidence="5" id="KW-1185">Reference proteome</keyword>
<dbReference type="RefSeq" id="WP_307326409.1">
    <property type="nucleotide sequence ID" value="NZ_JAUSUG010000011.1"/>
</dbReference>
<evidence type="ECO:0000313" key="5">
    <source>
        <dbReference type="Proteomes" id="UP001230005"/>
    </source>
</evidence>
<feature type="compositionally biased region" description="Basic and acidic residues" evidence="2">
    <location>
        <begin position="136"/>
        <end position="147"/>
    </location>
</feature>
<dbReference type="Proteomes" id="UP001230005">
    <property type="component" value="Unassembled WGS sequence"/>
</dbReference>
<feature type="signal peptide" evidence="3">
    <location>
        <begin position="1"/>
        <end position="23"/>
    </location>
</feature>
<organism evidence="4 5">
    <name type="scientific">Evansella vedderi</name>
    <dbReference type="NCBI Taxonomy" id="38282"/>
    <lineage>
        <taxon>Bacteria</taxon>
        <taxon>Bacillati</taxon>
        <taxon>Bacillota</taxon>
        <taxon>Bacilli</taxon>
        <taxon>Bacillales</taxon>
        <taxon>Bacillaceae</taxon>
        <taxon>Evansella</taxon>
    </lineage>
</organism>
<evidence type="ECO:0000256" key="2">
    <source>
        <dbReference type="SAM" id="MobiDB-lite"/>
    </source>
</evidence>
<gene>
    <name evidence="4" type="ORF">J2S74_002861</name>
</gene>
<protein>
    <submittedName>
        <fullName evidence="4">Uncharacterized protein</fullName>
    </submittedName>
</protein>
<evidence type="ECO:0000256" key="1">
    <source>
        <dbReference type="SAM" id="Coils"/>
    </source>
</evidence>
<evidence type="ECO:0000313" key="4">
    <source>
        <dbReference type="EMBL" id="MDQ0255479.1"/>
    </source>
</evidence>
<evidence type="ECO:0000256" key="3">
    <source>
        <dbReference type="SAM" id="SignalP"/>
    </source>
</evidence>
<name>A0ABT9ZW68_9BACI</name>
<feature type="compositionally biased region" description="Basic and acidic residues" evidence="2">
    <location>
        <begin position="105"/>
        <end position="114"/>
    </location>
</feature>
<feature type="region of interest" description="Disordered" evidence="2">
    <location>
        <begin position="105"/>
        <end position="215"/>
    </location>
</feature>
<comment type="caution">
    <text evidence="4">The sequence shown here is derived from an EMBL/GenBank/DDBJ whole genome shotgun (WGS) entry which is preliminary data.</text>
</comment>
<feature type="coiled-coil region" evidence="1">
    <location>
        <begin position="306"/>
        <end position="348"/>
    </location>
</feature>
<sequence length="369" mass="43422">MKKLFGLLMFIAVLFMIAPTINANSGIGQIFEYEEDGYKTYFKLEGMERVNGDDLHIYGQARYEEDEDWFIDGLTLLGYFQKDSYRVFSSTPLAIVLGDAGHLPKTDVEKRSEEEEKEEESPSNPPKEEEEPPNDPPKEEEPPKEEPPSDSSEDEVKEEPKQEQPKQEQPKQEQPKQEESKQEQPERNNQRQVEEVEEQQEEVEQKQNDENRQDEFDEQLLENARGDLKDEDEEVERSGGFSSLVVETFEDDFQKIEYIELQEVLIFMQVAFDGTKEDMENLLEYYTDEQIVELFNLFNHENLIEIEQTRQLVSILEEAYNDVDEDVKEKVEQQLKEVENEEKLEENRGVVQRIFDFFKSIGSFFTNLF</sequence>